<evidence type="ECO:0000313" key="7">
    <source>
        <dbReference type="EMBL" id="MBA2934027.1"/>
    </source>
</evidence>
<gene>
    <name evidence="4 7" type="primary">msrA</name>
    <name evidence="7" type="ORF">HZF05_07930</name>
</gene>
<keyword evidence="5" id="KW-0732">Signal</keyword>
<dbReference type="SUPFAM" id="SSF55068">
    <property type="entry name" value="Peptide methionine sulfoxide reductase"/>
    <property type="match status" value="1"/>
</dbReference>
<organism evidence="7 8">
    <name type="scientific">Sphingomonas chungangi</name>
    <dbReference type="NCBI Taxonomy" id="2683589"/>
    <lineage>
        <taxon>Bacteria</taxon>
        <taxon>Pseudomonadati</taxon>
        <taxon>Pseudomonadota</taxon>
        <taxon>Alphaproteobacteria</taxon>
        <taxon>Sphingomonadales</taxon>
        <taxon>Sphingomonadaceae</taxon>
        <taxon>Sphingomonas</taxon>
    </lineage>
</organism>
<reference evidence="7 8" key="1">
    <citation type="submission" date="2020-07" db="EMBL/GenBank/DDBJ databases">
        <authorList>
            <person name="Sun Q."/>
        </authorList>
    </citation>
    <scope>NUCLEOTIDE SEQUENCE [LARGE SCALE GENOMIC DNA]</scope>
    <source>
        <strain evidence="7 8">CGMCC 1.13654</strain>
    </source>
</reference>
<evidence type="ECO:0000256" key="1">
    <source>
        <dbReference type="ARBA" id="ARBA00023002"/>
    </source>
</evidence>
<comment type="catalytic activity">
    <reaction evidence="3 4">
        <text>[thioredoxin]-disulfide + L-methionine + H2O = L-methionine (S)-S-oxide + [thioredoxin]-dithiol</text>
        <dbReference type="Rhea" id="RHEA:19993"/>
        <dbReference type="Rhea" id="RHEA-COMP:10698"/>
        <dbReference type="Rhea" id="RHEA-COMP:10700"/>
        <dbReference type="ChEBI" id="CHEBI:15377"/>
        <dbReference type="ChEBI" id="CHEBI:29950"/>
        <dbReference type="ChEBI" id="CHEBI:50058"/>
        <dbReference type="ChEBI" id="CHEBI:57844"/>
        <dbReference type="ChEBI" id="CHEBI:58772"/>
        <dbReference type="EC" id="1.8.4.11"/>
    </reaction>
</comment>
<dbReference type="Proteomes" id="UP000570166">
    <property type="component" value="Unassembled WGS sequence"/>
</dbReference>
<evidence type="ECO:0000256" key="3">
    <source>
        <dbReference type="ARBA" id="ARBA00048782"/>
    </source>
</evidence>
<proteinExistence type="inferred from homology"/>
<dbReference type="Gene3D" id="3.30.1060.10">
    <property type="entry name" value="Peptide methionine sulphoxide reductase MsrA"/>
    <property type="match status" value="1"/>
</dbReference>
<comment type="similarity">
    <text evidence="4">Belongs to the MsrA Met sulfoxide reductase family.</text>
</comment>
<dbReference type="InterPro" id="IPR036509">
    <property type="entry name" value="Met_Sox_Rdtase_MsrA_sf"/>
</dbReference>
<feature type="signal peptide" evidence="5">
    <location>
        <begin position="1"/>
        <end position="33"/>
    </location>
</feature>
<comment type="caution">
    <text evidence="7">The sequence shown here is derived from an EMBL/GenBank/DDBJ whole genome shotgun (WGS) entry which is preliminary data.</text>
</comment>
<dbReference type="InterPro" id="IPR002569">
    <property type="entry name" value="Met_Sox_Rdtase_MsrA_dom"/>
</dbReference>
<protein>
    <recommendedName>
        <fullName evidence="4">Peptide methionine sulfoxide reductase MsrA</fullName>
        <shortName evidence="4">Protein-methionine-S-oxide reductase</shortName>
        <ecNumber evidence="4">1.8.4.11</ecNumber>
    </recommendedName>
    <alternativeName>
        <fullName evidence="4">Peptide-methionine (S)-S-oxide reductase</fullName>
        <shortName evidence="4">Peptide Met(O) reductase</shortName>
    </alternativeName>
</protein>
<name>A0A838L4T2_9SPHN</name>
<comment type="function">
    <text evidence="4">Has an important function as a repair enzyme for proteins that have been inactivated by oxidation. Catalyzes the reversible oxidation-reduction of methionine sulfoxide in proteins to methionine.</text>
</comment>
<feature type="domain" description="Peptide methionine sulphoxide reductase MsrA" evidence="6">
    <location>
        <begin position="55"/>
        <end position="205"/>
    </location>
</feature>
<evidence type="ECO:0000313" key="8">
    <source>
        <dbReference type="Proteomes" id="UP000570166"/>
    </source>
</evidence>
<feature type="active site" evidence="4">
    <location>
        <position position="62"/>
    </location>
</feature>
<evidence type="ECO:0000256" key="2">
    <source>
        <dbReference type="ARBA" id="ARBA00047806"/>
    </source>
</evidence>
<keyword evidence="8" id="KW-1185">Reference proteome</keyword>
<accession>A0A838L4T2</accession>
<comment type="catalytic activity">
    <reaction evidence="2 4">
        <text>L-methionyl-[protein] + [thioredoxin]-disulfide + H2O = L-methionyl-(S)-S-oxide-[protein] + [thioredoxin]-dithiol</text>
        <dbReference type="Rhea" id="RHEA:14217"/>
        <dbReference type="Rhea" id="RHEA-COMP:10698"/>
        <dbReference type="Rhea" id="RHEA-COMP:10700"/>
        <dbReference type="Rhea" id="RHEA-COMP:12313"/>
        <dbReference type="Rhea" id="RHEA-COMP:12315"/>
        <dbReference type="ChEBI" id="CHEBI:15377"/>
        <dbReference type="ChEBI" id="CHEBI:16044"/>
        <dbReference type="ChEBI" id="CHEBI:29950"/>
        <dbReference type="ChEBI" id="CHEBI:44120"/>
        <dbReference type="ChEBI" id="CHEBI:50058"/>
        <dbReference type="EC" id="1.8.4.11"/>
    </reaction>
</comment>
<dbReference type="PANTHER" id="PTHR43774:SF1">
    <property type="entry name" value="PEPTIDE METHIONINE SULFOXIDE REDUCTASE MSRA 2"/>
    <property type="match status" value="1"/>
</dbReference>
<evidence type="ECO:0000256" key="4">
    <source>
        <dbReference type="HAMAP-Rule" id="MF_01401"/>
    </source>
</evidence>
<dbReference type="Pfam" id="PF01625">
    <property type="entry name" value="PMSR"/>
    <property type="match status" value="1"/>
</dbReference>
<dbReference type="GO" id="GO:0008113">
    <property type="term" value="F:peptide-methionine (S)-S-oxide reductase activity"/>
    <property type="evidence" value="ECO:0007669"/>
    <property type="project" value="UniProtKB-UniRule"/>
</dbReference>
<keyword evidence="1 4" id="KW-0560">Oxidoreductase</keyword>
<dbReference type="AlphaFoldDB" id="A0A838L4T2"/>
<dbReference type="EMBL" id="JACEIB010000005">
    <property type="protein sequence ID" value="MBA2934027.1"/>
    <property type="molecule type" value="Genomic_DNA"/>
</dbReference>
<evidence type="ECO:0000256" key="5">
    <source>
        <dbReference type="SAM" id="SignalP"/>
    </source>
</evidence>
<feature type="chain" id="PRO_5032920640" description="Peptide methionine sulfoxide reductase MsrA" evidence="5">
    <location>
        <begin position="34"/>
        <end position="229"/>
    </location>
</feature>
<dbReference type="NCBIfam" id="TIGR00401">
    <property type="entry name" value="msrA"/>
    <property type="match status" value="1"/>
</dbReference>
<dbReference type="PANTHER" id="PTHR43774">
    <property type="entry name" value="PEPTIDE METHIONINE SULFOXIDE REDUCTASE"/>
    <property type="match status" value="1"/>
</dbReference>
<dbReference type="HAMAP" id="MF_01401">
    <property type="entry name" value="MsrA"/>
    <property type="match status" value="1"/>
</dbReference>
<dbReference type="EC" id="1.8.4.11" evidence="4"/>
<sequence length="229" mass="24620">MTQRSRAIMKTLPLLAVAALGAGALWTIAPSLAAETVVNAPRPALIEPASGHRETAVFAGGCFWGVQGVFSHVKGVVSATSGYTGGKGSTAQYEDVSTGTTGHAESVKVVFDPARVNYADLLRIYFSVVADPTRLNAQGPDHGPQYRSALFPQSPAQAKVAEAYIAQLSAAHVYPRPIVTRIETAQGFFPAESYHQDFMSKNPDYPYIVINDRPKVEALKRLFPTSWKA</sequence>
<evidence type="ECO:0000259" key="6">
    <source>
        <dbReference type="Pfam" id="PF01625"/>
    </source>
</evidence>